<evidence type="ECO:0008006" key="3">
    <source>
        <dbReference type="Google" id="ProtNLM"/>
    </source>
</evidence>
<reference evidence="1 2" key="1">
    <citation type="submission" date="2021-01" db="EMBL/GenBank/DDBJ databases">
        <title>Whole genome shotgun sequence of Catellatospora citrea NBRC 14495.</title>
        <authorList>
            <person name="Komaki H."/>
            <person name="Tamura T."/>
        </authorList>
    </citation>
    <scope>NUCLEOTIDE SEQUENCE [LARGE SCALE GENOMIC DNA]</scope>
    <source>
        <strain evidence="1 2">NBRC 14495</strain>
    </source>
</reference>
<keyword evidence="2" id="KW-1185">Reference proteome</keyword>
<gene>
    <name evidence="1" type="ORF">Cci01nite_45810</name>
</gene>
<dbReference type="EMBL" id="BONH01000021">
    <property type="protein sequence ID" value="GIF99487.1"/>
    <property type="molecule type" value="Genomic_DNA"/>
</dbReference>
<dbReference type="PROSITE" id="PS51257">
    <property type="entry name" value="PROKAR_LIPOPROTEIN"/>
    <property type="match status" value="1"/>
</dbReference>
<dbReference type="AlphaFoldDB" id="A0A8J3KGS7"/>
<organism evidence="1 2">
    <name type="scientific">Catellatospora citrea</name>
    <dbReference type="NCBI Taxonomy" id="53366"/>
    <lineage>
        <taxon>Bacteria</taxon>
        <taxon>Bacillati</taxon>
        <taxon>Actinomycetota</taxon>
        <taxon>Actinomycetes</taxon>
        <taxon>Micromonosporales</taxon>
        <taxon>Micromonosporaceae</taxon>
        <taxon>Catellatospora</taxon>
    </lineage>
</organism>
<dbReference type="RefSeq" id="WP_120322113.1">
    <property type="nucleotide sequence ID" value="NZ_BONH01000021.1"/>
</dbReference>
<proteinExistence type="predicted"/>
<sequence>MNRQRSTSVGILAAIGLLVLGCATWVVVDSVGTADDADAERIVRSYLDALTADDYPTAYALICTDETGIERDEFERAARREPVRSYEIGASVAWSSPVDGSGREYRVTVTGATGVRAAQRIRTQGGRCIQYGNISTG</sequence>
<evidence type="ECO:0000313" key="1">
    <source>
        <dbReference type="EMBL" id="GIF99487.1"/>
    </source>
</evidence>
<comment type="caution">
    <text evidence="1">The sequence shown here is derived from an EMBL/GenBank/DDBJ whole genome shotgun (WGS) entry which is preliminary data.</text>
</comment>
<accession>A0A8J3KGS7</accession>
<name>A0A8J3KGS7_9ACTN</name>
<evidence type="ECO:0000313" key="2">
    <source>
        <dbReference type="Proteomes" id="UP000659904"/>
    </source>
</evidence>
<dbReference type="Proteomes" id="UP000659904">
    <property type="component" value="Unassembled WGS sequence"/>
</dbReference>
<protein>
    <recommendedName>
        <fullName evidence="3">DUF4878 domain-containing protein</fullName>
    </recommendedName>
</protein>